<feature type="region of interest" description="Disordered" evidence="1">
    <location>
        <begin position="26"/>
        <end position="149"/>
    </location>
</feature>
<dbReference type="AlphaFoldDB" id="A0AAV4B6Z7"/>
<accession>A0AAV4B6Z7</accession>
<dbReference type="Proteomes" id="UP000735302">
    <property type="component" value="Unassembled WGS sequence"/>
</dbReference>
<feature type="compositionally biased region" description="Polar residues" evidence="1">
    <location>
        <begin position="58"/>
        <end position="69"/>
    </location>
</feature>
<feature type="signal peptide" evidence="2">
    <location>
        <begin position="1"/>
        <end position="25"/>
    </location>
</feature>
<gene>
    <name evidence="3" type="ORF">PoB_004108600</name>
</gene>
<protein>
    <recommendedName>
        <fullName evidence="5">Secreted protein</fullName>
    </recommendedName>
</protein>
<evidence type="ECO:0000256" key="2">
    <source>
        <dbReference type="SAM" id="SignalP"/>
    </source>
</evidence>
<reference evidence="3 4" key="1">
    <citation type="journal article" date="2021" name="Elife">
        <title>Chloroplast acquisition without the gene transfer in kleptoplastic sea slugs, Plakobranchus ocellatus.</title>
        <authorList>
            <person name="Maeda T."/>
            <person name="Takahashi S."/>
            <person name="Yoshida T."/>
            <person name="Shimamura S."/>
            <person name="Takaki Y."/>
            <person name="Nagai Y."/>
            <person name="Toyoda A."/>
            <person name="Suzuki Y."/>
            <person name="Arimoto A."/>
            <person name="Ishii H."/>
            <person name="Satoh N."/>
            <person name="Nishiyama T."/>
            <person name="Hasebe M."/>
            <person name="Maruyama T."/>
            <person name="Minagawa J."/>
            <person name="Obokata J."/>
            <person name="Shigenobu S."/>
        </authorList>
    </citation>
    <scope>NUCLEOTIDE SEQUENCE [LARGE SCALE GENOMIC DNA]</scope>
</reference>
<evidence type="ECO:0000313" key="3">
    <source>
        <dbReference type="EMBL" id="GFO14581.1"/>
    </source>
</evidence>
<feature type="region of interest" description="Disordered" evidence="1">
    <location>
        <begin position="187"/>
        <end position="224"/>
    </location>
</feature>
<proteinExistence type="predicted"/>
<comment type="caution">
    <text evidence="3">The sequence shown here is derived from an EMBL/GenBank/DDBJ whole genome shotgun (WGS) entry which is preliminary data.</text>
</comment>
<keyword evidence="2" id="KW-0732">Signal</keyword>
<feature type="chain" id="PRO_5043562396" description="Secreted protein" evidence="2">
    <location>
        <begin position="26"/>
        <end position="224"/>
    </location>
</feature>
<name>A0AAV4B6Z7_9GAST</name>
<feature type="compositionally biased region" description="Polar residues" evidence="1">
    <location>
        <begin position="200"/>
        <end position="211"/>
    </location>
</feature>
<dbReference type="EMBL" id="BLXT01004580">
    <property type="protein sequence ID" value="GFO14581.1"/>
    <property type="molecule type" value="Genomic_DNA"/>
</dbReference>
<sequence length="224" mass="24199">MRPWRLVIPIFSYYVLLFCICQTGAKPGKHARNPSAGGDGSPLAKRSPKSTSTKRSEVASSPEHSATQTGDDPRADASRGAGDAGPSQGVDIIEDPNSSEKENIDAESLPPSSSTKGGGKKSKRDADDRTSPGREIVVENGLEQEEDIELEESIVASQQTPVRMEQQQQQHMEPLTPLVINDNQEVSVPPQRHGRHHKPQATSTPAANGQFRTPPLSKLSHRVS</sequence>
<feature type="compositionally biased region" description="Low complexity" evidence="1">
    <location>
        <begin position="78"/>
        <end position="87"/>
    </location>
</feature>
<keyword evidence="4" id="KW-1185">Reference proteome</keyword>
<evidence type="ECO:0008006" key="5">
    <source>
        <dbReference type="Google" id="ProtNLM"/>
    </source>
</evidence>
<organism evidence="3 4">
    <name type="scientific">Plakobranchus ocellatus</name>
    <dbReference type="NCBI Taxonomy" id="259542"/>
    <lineage>
        <taxon>Eukaryota</taxon>
        <taxon>Metazoa</taxon>
        <taxon>Spiralia</taxon>
        <taxon>Lophotrochozoa</taxon>
        <taxon>Mollusca</taxon>
        <taxon>Gastropoda</taxon>
        <taxon>Heterobranchia</taxon>
        <taxon>Euthyneura</taxon>
        <taxon>Panpulmonata</taxon>
        <taxon>Sacoglossa</taxon>
        <taxon>Placobranchoidea</taxon>
        <taxon>Plakobranchidae</taxon>
        <taxon>Plakobranchus</taxon>
    </lineage>
</organism>
<evidence type="ECO:0000313" key="4">
    <source>
        <dbReference type="Proteomes" id="UP000735302"/>
    </source>
</evidence>
<evidence type="ECO:0000256" key="1">
    <source>
        <dbReference type="SAM" id="MobiDB-lite"/>
    </source>
</evidence>